<dbReference type="AlphaFoldDB" id="V4A4D7"/>
<proteinExistence type="predicted"/>
<name>V4A4D7_LOTGI</name>
<protein>
    <recommendedName>
        <fullName evidence="3">Macroglobulin domain-containing protein</fullName>
    </recommendedName>
</protein>
<dbReference type="STRING" id="225164.V4A4D7"/>
<dbReference type="PANTHER" id="PTHR11412:SF136">
    <property type="entry name" value="CD109 ANTIGEN"/>
    <property type="match status" value="1"/>
</dbReference>
<dbReference type="Gene3D" id="2.60.40.2950">
    <property type="match status" value="1"/>
</dbReference>
<gene>
    <name evidence="4" type="ORF">LOTGIDRAFT_158729</name>
</gene>
<dbReference type="GO" id="GO:0004866">
    <property type="term" value="F:endopeptidase inhibitor activity"/>
    <property type="evidence" value="ECO:0007669"/>
    <property type="project" value="InterPro"/>
</dbReference>
<dbReference type="InterPro" id="IPR002890">
    <property type="entry name" value="MG2"/>
</dbReference>
<evidence type="ECO:0000259" key="3">
    <source>
        <dbReference type="Pfam" id="PF01835"/>
    </source>
</evidence>
<dbReference type="EMBL" id="KB201205">
    <property type="protein sequence ID" value="ESO98783.1"/>
    <property type="molecule type" value="Genomic_DNA"/>
</dbReference>
<evidence type="ECO:0000313" key="5">
    <source>
        <dbReference type="Proteomes" id="UP000030746"/>
    </source>
</evidence>
<dbReference type="HOGENOM" id="CLU_1171778_0_0_1"/>
<dbReference type="Proteomes" id="UP000030746">
    <property type="component" value="Unassembled WGS sequence"/>
</dbReference>
<reference evidence="4 5" key="1">
    <citation type="journal article" date="2013" name="Nature">
        <title>Insights into bilaterian evolution from three spiralian genomes.</title>
        <authorList>
            <person name="Simakov O."/>
            <person name="Marletaz F."/>
            <person name="Cho S.J."/>
            <person name="Edsinger-Gonzales E."/>
            <person name="Havlak P."/>
            <person name="Hellsten U."/>
            <person name="Kuo D.H."/>
            <person name="Larsson T."/>
            <person name="Lv J."/>
            <person name="Arendt D."/>
            <person name="Savage R."/>
            <person name="Osoegawa K."/>
            <person name="de Jong P."/>
            <person name="Grimwood J."/>
            <person name="Chapman J.A."/>
            <person name="Shapiro H."/>
            <person name="Aerts A."/>
            <person name="Otillar R.P."/>
            <person name="Terry A.Y."/>
            <person name="Boore J.L."/>
            <person name="Grigoriev I.V."/>
            <person name="Lindberg D.R."/>
            <person name="Seaver E.C."/>
            <person name="Weisblat D.A."/>
            <person name="Putnam N.H."/>
            <person name="Rokhsar D.S."/>
        </authorList>
    </citation>
    <scope>NUCLEOTIDE SEQUENCE [LARGE SCALE GENOMIC DNA]</scope>
</reference>
<dbReference type="Gene3D" id="2.60.40.1930">
    <property type="match status" value="1"/>
</dbReference>
<organism evidence="4 5">
    <name type="scientific">Lottia gigantea</name>
    <name type="common">Giant owl limpet</name>
    <dbReference type="NCBI Taxonomy" id="225164"/>
    <lineage>
        <taxon>Eukaryota</taxon>
        <taxon>Metazoa</taxon>
        <taxon>Spiralia</taxon>
        <taxon>Lophotrochozoa</taxon>
        <taxon>Mollusca</taxon>
        <taxon>Gastropoda</taxon>
        <taxon>Patellogastropoda</taxon>
        <taxon>Lottioidea</taxon>
        <taxon>Lottiidae</taxon>
        <taxon>Lottia</taxon>
    </lineage>
</organism>
<dbReference type="InterPro" id="IPR050473">
    <property type="entry name" value="A2M/Complement_sys"/>
</dbReference>
<dbReference type="KEGG" id="lgi:LOTGIDRAFT_158729"/>
<dbReference type="GeneID" id="20237856"/>
<dbReference type="PANTHER" id="PTHR11412">
    <property type="entry name" value="MACROGLOBULIN / COMPLEMENT"/>
    <property type="match status" value="1"/>
</dbReference>
<dbReference type="Pfam" id="PF01835">
    <property type="entry name" value="MG2"/>
    <property type="match status" value="1"/>
</dbReference>
<dbReference type="OMA" id="HIRNETQ"/>
<keyword evidence="2" id="KW-0882">Thioester bond</keyword>
<dbReference type="OrthoDB" id="6156464at2759"/>
<sequence>MTPSCTNRSQDARYMILSPRSIHACVPYSFSAKAYGNHSYTLKAELQRSYSGNTISSITTEILPGDTKLITLPVPCNLTSWSIYLILTGTGETTFNGRQYLNFNRNRDFKIIIQTDKKVYKPGQTVKYRVFGVRSDLQVVCSNYTITVTDPKGNKIQFYTSNGDDYCVVERNLKLPKKSIFGSWKIKVSVEGIISLELVLSQQSGWCPCNVLATSLEIYVKSCLNSSASSETFKTEI</sequence>
<evidence type="ECO:0000256" key="2">
    <source>
        <dbReference type="ARBA" id="ARBA00022966"/>
    </source>
</evidence>
<dbReference type="RefSeq" id="XP_009050419.1">
    <property type="nucleotide sequence ID" value="XM_009052171.1"/>
</dbReference>
<keyword evidence="1" id="KW-0732">Signal</keyword>
<evidence type="ECO:0000256" key="1">
    <source>
        <dbReference type="ARBA" id="ARBA00022729"/>
    </source>
</evidence>
<feature type="domain" description="Macroglobulin" evidence="3">
    <location>
        <begin position="111"/>
        <end position="188"/>
    </location>
</feature>
<evidence type="ECO:0000313" key="4">
    <source>
        <dbReference type="EMBL" id="ESO98783.1"/>
    </source>
</evidence>
<keyword evidence="5" id="KW-1185">Reference proteome</keyword>
<accession>V4A4D7</accession>
<dbReference type="CTD" id="20237856"/>